<dbReference type="InterPro" id="IPR001996">
    <property type="entry name" value="PTS_IIB_1"/>
</dbReference>
<dbReference type="GO" id="GO:0005886">
    <property type="term" value="C:plasma membrane"/>
    <property type="evidence" value="ECO:0007669"/>
    <property type="project" value="UniProtKB-SubCell"/>
</dbReference>
<dbReference type="GO" id="GO:0015764">
    <property type="term" value="P:N-acetylglucosamine transport"/>
    <property type="evidence" value="ECO:0007669"/>
    <property type="project" value="TreeGrafter"/>
</dbReference>
<dbReference type="Pfam" id="PF00358">
    <property type="entry name" value="PTS_EIIA_1"/>
    <property type="match status" value="1"/>
</dbReference>
<dbReference type="InterPro" id="IPR001127">
    <property type="entry name" value="PTS_EIIA_1_perm"/>
</dbReference>
<comment type="caution">
    <text evidence="16">The sequence shown here is derived from an EMBL/GenBank/DDBJ whole genome shotgun (WGS) entry which is preliminary data.</text>
</comment>
<organism evidence="16 17">
    <name type="scientific">Enterococcus faecalis TX4248</name>
    <dbReference type="NCBI Taxonomy" id="749495"/>
    <lineage>
        <taxon>Bacteria</taxon>
        <taxon>Bacillati</taxon>
        <taxon>Bacillota</taxon>
        <taxon>Bacilli</taxon>
        <taxon>Lactobacillales</taxon>
        <taxon>Enterococcaceae</taxon>
        <taxon>Enterococcus</taxon>
    </lineage>
</organism>
<dbReference type="Pfam" id="PF00367">
    <property type="entry name" value="PTS_EIIB"/>
    <property type="match status" value="1"/>
</dbReference>
<dbReference type="InterPro" id="IPR011055">
    <property type="entry name" value="Dup_hybrid_motif"/>
</dbReference>
<keyword evidence="10 12" id="KW-0472">Membrane</keyword>
<evidence type="ECO:0000313" key="16">
    <source>
        <dbReference type="EMBL" id="EFM81213.1"/>
    </source>
</evidence>
<dbReference type="SUPFAM" id="SSF51261">
    <property type="entry name" value="Duplicated hybrid motif"/>
    <property type="match status" value="1"/>
</dbReference>
<dbReference type="NCBIfam" id="TIGR01998">
    <property type="entry name" value="PTS-II-BC-nag"/>
    <property type="match status" value="1"/>
</dbReference>
<feature type="transmembrane region" description="Helical" evidence="12">
    <location>
        <begin position="281"/>
        <end position="298"/>
    </location>
</feature>
<dbReference type="NCBIfam" id="TIGR00826">
    <property type="entry name" value="EIIB_glc"/>
    <property type="match status" value="1"/>
</dbReference>
<dbReference type="GO" id="GO:0009401">
    <property type="term" value="P:phosphoenolpyruvate-dependent sugar phosphotransferase system"/>
    <property type="evidence" value="ECO:0007669"/>
    <property type="project" value="UniProtKB-KW"/>
</dbReference>
<protein>
    <submittedName>
        <fullName evidence="16">PTS system, N-acetylglucosamine-specific IIBC component</fullName>
        <ecNumber evidence="16">2.7.1.69</ecNumber>
    </submittedName>
</protein>
<dbReference type="EC" id="2.7.1.69" evidence="16"/>
<comment type="subcellular location">
    <subcellularLocation>
        <location evidence="1">Cell membrane</location>
        <topology evidence="1">Multi-pass membrane protein</topology>
    </subcellularLocation>
</comment>
<evidence type="ECO:0000256" key="9">
    <source>
        <dbReference type="ARBA" id="ARBA00022989"/>
    </source>
</evidence>
<dbReference type="SUPFAM" id="SSF55604">
    <property type="entry name" value="Glucose permease domain IIB"/>
    <property type="match status" value="1"/>
</dbReference>
<accession>A0A125W1N3</accession>
<feature type="transmembrane region" description="Helical" evidence="12">
    <location>
        <begin position="330"/>
        <end position="349"/>
    </location>
</feature>
<dbReference type="InterPro" id="IPR036878">
    <property type="entry name" value="Glu_permease_IIB"/>
</dbReference>
<dbReference type="PANTHER" id="PTHR30009:SF4">
    <property type="entry name" value="PTS SYSTEM N-ACETYLGLUCOSAMINE-SPECIFIC EIICBA COMPONENT"/>
    <property type="match status" value="1"/>
</dbReference>
<evidence type="ECO:0000256" key="11">
    <source>
        <dbReference type="PROSITE-ProRule" id="PRU00421"/>
    </source>
</evidence>
<feature type="transmembrane region" description="Helical" evidence="12">
    <location>
        <begin position="156"/>
        <end position="176"/>
    </location>
</feature>
<dbReference type="PROSITE" id="PS51103">
    <property type="entry name" value="PTS_EIIC_TYPE_1"/>
    <property type="match status" value="1"/>
</dbReference>
<feature type="transmembrane region" description="Helical" evidence="12">
    <location>
        <begin position="44"/>
        <end position="66"/>
    </location>
</feature>
<feature type="transmembrane region" description="Helical" evidence="12">
    <location>
        <begin position="12"/>
        <end position="32"/>
    </location>
</feature>
<dbReference type="Gene3D" id="2.70.70.10">
    <property type="entry name" value="Glucose Permease (Domain IIA)"/>
    <property type="match status" value="1"/>
</dbReference>
<evidence type="ECO:0000256" key="3">
    <source>
        <dbReference type="ARBA" id="ARBA00022475"/>
    </source>
</evidence>
<evidence type="ECO:0000256" key="2">
    <source>
        <dbReference type="ARBA" id="ARBA00022448"/>
    </source>
</evidence>
<keyword evidence="6" id="KW-0598">Phosphotransferase system</keyword>
<dbReference type="CDD" id="cd00212">
    <property type="entry name" value="PTS_IIB_glc"/>
    <property type="match status" value="1"/>
</dbReference>
<reference evidence="16 17" key="1">
    <citation type="submission" date="2010-07" db="EMBL/GenBank/DDBJ databases">
        <authorList>
            <person name="Sid Ahmed O."/>
        </authorList>
    </citation>
    <scope>NUCLEOTIDE SEQUENCE [LARGE SCALE GENOMIC DNA]</scope>
    <source>
        <strain evidence="16 17">TX4248</strain>
    </source>
</reference>
<dbReference type="FunFam" id="2.70.70.10:FF:000001">
    <property type="entry name" value="PTS system glucose-specific IIA component"/>
    <property type="match status" value="1"/>
</dbReference>
<keyword evidence="8" id="KW-0418">Kinase</keyword>
<evidence type="ECO:0000256" key="6">
    <source>
        <dbReference type="ARBA" id="ARBA00022683"/>
    </source>
</evidence>
<evidence type="ECO:0000259" key="14">
    <source>
        <dbReference type="PROSITE" id="PS51098"/>
    </source>
</evidence>
<feature type="domain" description="PTS EIIC type-1" evidence="15">
    <location>
        <begin position="1"/>
        <end position="392"/>
    </location>
</feature>
<evidence type="ECO:0000256" key="12">
    <source>
        <dbReference type="SAM" id="Phobius"/>
    </source>
</evidence>
<dbReference type="PROSITE" id="PS00371">
    <property type="entry name" value="PTS_EIIA_TYPE_1_HIS"/>
    <property type="match status" value="1"/>
</dbReference>
<dbReference type="GO" id="GO:0019866">
    <property type="term" value="C:organelle inner membrane"/>
    <property type="evidence" value="ECO:0007669"/>
    <property type="project" value="InterPro"/>
</dbReference>
<feature type="transmembrane region" description="Helical" evidence="12">
    <location>
        <begin position="361"/>
        <end position="380"/>
    </location>
</feature>
<dbReference type="Gene3D" id="3.30.1360.60">
    <property type="entry name" value="Glucose permease domain IIB"/>
    <property type="match status" value="1"/>
</dbReference>
<dbReference type="NCBIfam" id="TIGR00830">
    <property type="entry name" value="PTBA"/>
    <property type="match status" value="1"/>
</dbReference>
<dbReference type="PROSITE" id="PS51093">
    <property type="entry name" value="PTS_EIIA_TYPE_1"/>
    <property type="match status" value="1"/>
</dbReference>
<evidence type="ECO:0000256" key="8">
    <source>
        <dbReference type="ARBA" id="ARBA00022777"/>
    </source>
</evidence>
<evidence type="ECO:0000256" key="7">
    <source>
        <dbReference type="ARBA" id="ARBA00022692"/>
    </source>
</evidence>
<feature type="domain" description="PTS EIIA type-1" evidence="13">
    <location>
        <begin position="533"/>
        <end position="637"/>
    </location>
</feature>
<keyword evidence="7 12" id="KW-0812">Transmembrane</keyword>
<dbReference type="RefSeq" id="WP_002371849.1">
    <property type="nucleotide sequence ID" value="NZ_GL454489.1"/>
</dbReference>
<dbReference type="PROSITE" id="PS51098">
    <property type="entry name" value="PTS_EIIB_TYPE_1"/>
    <property type="match status" value="1"/>
</dbReference>
<feature type="domain" description="PTS EIIB type-1" evidence="14">
    <location>
        <begin position="409"/>
        <end position="491"/>
    </location>
</feature>
<dbReference type="InterPro" id="IPR003352">
    <property type="entry name" value="PTS_EIIC"/>
</dbReference>
<name>A0A125W1N3_ENTFL</name>
<dbReference type="InterPro" id="IPR050429">
    <property type="entry name" value="PTS_Glucose_EIICBA"/>
</dbReference>
<dbReference type="HOGENOM" id="CLU_012312_1_3_9"/>
<evidence type="ECO:0000313" key="17">
    <source>
        <dbReference type="Proteomes" id="UP000004846"/>
    </source>
</evidence>
<dbReference type="InterPro" id="IPR013013">
    <property type="entry name" value="PTS_EIIC_1"/>
</dbReference>
<dbReference type="EMBL" id="AEBR01000110">
    <property type="protein sequence ID" value="EFM81213.1"/>
    <property type="molecule type" value="Genomic_DNA"/>
</dbReference>
<evidence type="ECO:0000259" key="15">
    <source>
        <dbReference type="PROSITE" id="PS51103"/>
    </source>
</evidence>
<dbReference type="AlphaFoldDB" id="A0A125W1N3"/>
<evidence type="ECO:0000256" key="1">
    <source>
        <dbReference type="ARBA" id="ARBA00004651"/>
    </source>
</evidence>
<evidence type="ECO:0000256" key="5">
    <source>
        <dbReference type="ARBA" id="ARBA00022679"/>
    </source>
</evidence>
<evidence type="ECO:0000256" key="4">
    <source>
        <dbReference type="ARBA" id="ARBA00022597"/>
    </source>
</evidence>
<keyword evidence="9 12" id="KW-1133">Transmembrane helix</keyword>
<dbReference type="InterPro" id="IPR018113">
    <property type="entry name" value="PTrfase_EIIB_Cys"/>
</dbReference>
<dbReference type="GO" id="GO:0008982">
    <property type="term" value="F:protein-N(PI)-phosphohistidine-sugar phosphotransferase activity"/>
    <property type="evidence" value="ECO:0007669"/>
    <property type="project" value="InterPro"/>
</dbReference>
<keyword evidence="4" id="KW-0762">Sugar transport</keyword>
<evidence type="ECO:0000259" key="13">
    <source>
        <dbReference type="PROSITE" id="PS51093"/>
    </source>
</evidence>
<dbReference type="PANTHER" id="PTHR30009">
    <property type="entry name" value="CYTOCHROME C-TYPE SYNTHESIS PROTEIN AND PTS TRANSMEMBRANE COMPONENT"/>
    <property type="match status" value="1"/>
</dbReference>
<keyword evidence="5 16" id="KW-0808">Transferase</keyword>
<dbReference type="Proteomes" id="UP000004846">
    <property type="component" value="Unassembled WGS sequence"/>
</dbReference>
<dbReference type="GO" id="GO:0090563">
    <property type="term" value="F:protein-phosphocysteine-sugar phosphotransferase activity"/>
    <property type="evidence" value="ECO:0007669"/>
    <property type="project" value="TreeGrafter"/>
</dbReference>
<feature type="active site" description="Phosphocysteine intermediate; for EIIB activity" evidence="11">
    <location>
        <position position="431"/>
    </location>
</feature>
<keyword evidence="2" id="KW-0813">Transport</keyword>
<dbReference type="Pfam" id="PF02378">
    <property type="entry name" value="PTS_EIIC"/>
    <property type="match status" value="1"/>
</dbReference>
<keyword evidence="3" id="KW-1003">Cell membrane</keyword>
<dbReference type="GO" id="GO:0016301">
    <property type="term" value="F:kinase activity"/>
    <property type="evidence" value="ECO:0007669"/>
    <property type="project" value="UniProtKB-KW"/>
</dbReference>
<dbReference type="InterPro" id="IPR010974">
    <property type="entry name" value="PTS_IIBC_nag"/>
</dbReference>
<dbReference type="PROSITE" id="PS01035">
    <property type="entry name" value="PTS_EIIB_TYPE_1_CYS"/>
    <property type="match status" value="1"/>
</dbReference>
<dbReference type="GO" id="GO:0015572">
    <property type="term" value="F:N-acetylglucosamine transmembrane transporter activity"/>
    <property type="evidence" value="ECO:0007669"/>
    <property type="project" value="InterPro"/>
</dbReference>
<sequence>MKAYMQRMGRSLMLPVAVLPAASLLVGIANWIVGTIGASPATTFLMNGGLAILNNLALLFAVGLALGMSKDKDGSAALAGLVAYLVPKTVLAPASIQAIKGFKDIAEVNPAFNSMDNNVFVGIVAGLVAAAMYNRFSGVKLPMALSFFSGKRLVPIMSAISMLAISAVLFFFWPVVYNGLVAFGKGISSLGFVGAGLYGFFNRLLIPTGLHHALNSVFWFDVAGINDIGNFLAGQQALDTGKAIVGQTGMYQAGFFPVMMFGLPAGAFAIYQCARPEKKKVTASLMLAAGFAAFFTGVTEPLEFSFMFVAWPLYVLHAVFTGISLAFAAFMHWTAGFAFSAGFVDFFLSLKNPVANHPMMLVVQGLVFAAIYYFGFRFAITKFNLMTPGREEGDGEETPDVAEGDNKFASLARRIYDGLGADANVTSIDNCTTRLRLTVKDTGKVDQAKIKATGVPGVKVIDDTNIQVIVGTEVQFVADEMQRLYNHQAPATPVKETPVSQSVVEEKAPVSTKETELYSVANGKVIPISEVPDDVFSAKMMGDGFAVVPTDGEVSTPVAGKITSIFPTKHALGIQTDSGIEVLLHMGLDTVELQGGPFTLHVEEGQVVKQGDKIATIDLAALEQAGKKSDLIVVFTNQDIVAQYDLQKAGQTTSMNDVIGNVTVK</sequence>
<gene>
    <name evidence="16" type="primary">nagE</name>
    <name evidence="16" type="ORF">HMPREF9498_03152</name>
</gene>
<proteinExistence type="predicted"/>
<feature type="transmembrane region" description="Helical" evidence="12">
    <location>
        <begin position="253"/>
        <end position="274"/>
    </location>
</feature>
<evidence type="ECO:0000256" key="10">
    <source>
        <dbReference type="ARBA" id="ARBA00023136"/>
    </source>
</evidence>
<feature type="transmembrane region" description="Helical" evidence="12">
    <location>
        <begin position="182"/>
        <end position="201"/>
    </location>
</feature>
<dbReference type="GeneID" id="60893820"/>
<feature type="transmembrane region" description="Helical" evidence="12">
    <location>
        <begin position="119"/>
        <end position="136"/>
    </location>
</feature>